<dbReference type="Proteomes" id="UP001201812">
    <property type="component" value="Unassembled WGS sequence"/>
</dbReference>
<gene>
    <name evidence="2" type="ORF">DdX_14612</name>
</gene>
<evidence type="ECO:0000313" key="3">
    <source>
        <dbReference type="Proteomes" id="UP001201812"/>
    </source>
</evidence>
<keyword evidence="3" id="KW-1185">Reference proteome</keyword>
<proteinExistence type="predicted"/>
<feature type="region of interest" description="Disordered" evidence="1">
    <location>
        <begin position="97"/>
        <end position="132"/>
    </location>
</feature>
<protein>
    <submittedName>
        <fullName evidence="2">Uncharacterized protein</fullName>
    </submittedName>
</protein>
<accession>A0AAD4R1S1</accession>
<organism evidence="2 3">
    <name type="scientific">Ditylenchus destructor</name>
    <dbReference type="NCBI Taxonomy" id="166010"/>
    <lineage>
        <taxon>Eukaryota</taxon>
        <taxon>Metazoa</taxon>
        <taxon>Ecdysozoa</taxon>
        <taxon>Nematoda</taxon>
        <taxon>Chromadorea</taxon>
        <taxon>Rhabditida</taxon>
        <taxon>Tylenchina</taxon>
        <taxon>Tylenchomorpha</taxon>
        <taxon>Sphaerularioidea</taxon>
        <taxon>Anguinidae</taxon>
        <taxon>Anguininae</taxon>
        <taxon>Ditylenchus</taxon>
    </lineage>
</organism>
<dbReference type="EMBL" id="JAKKPZ010000075">
    <property type="protein sequence ID" value="KAI1703869.1"/>
    <property type="molecule type" value="Genomic_DNA"/>
</dbReference>
<evidence type="ECO:0000313" key="2">
    <source>
        <dbReference type="EMBL" id="KAI1703869.1"/>
    </source>
</evidence>
<sequence>MSSVYFGVARSGGAGQKSTYIAPRAGGNKSNASPSAGGGVVPTGGAGAVTSVYFARTPAAAHPGAANQSVYYGVGGGATVYFGGCAVYARNRCQSSPFDERRSGGAGQKSTYFAPSAGGNKSNTSPSAGGNPAPRTSVYLGAGAITSVYFGVGGAGGGTTPGNYFAYPAAASGVAPVPMAPSKMWYELLRFFSRKELVILQFGNRFFAKAIRDLKLPALHFIARLAIGMINRPKMGIFYFVGTEVNADKLIPGDTFCPPSYVRFSEITLTTLVIDGDFMERLKKHKITFTNCAFVFFKLNVHEEPANEAMKTLMEDVFTECTKVNLYTKGWTSAKQLKLCTLPGVYKCNTLFFDGDKMVLSTEDPFFESMIEWLHSGRGSTEKCIFLQGIAGSEALLRKLITKFADDVECHTYRIYIFDLQDDFLNEFAGFYAANTTTGECMFSHVHFDDVDGANFSLSRFLSL</sequence>
<evidence type="ECO:0000256" key="1">
    <source>
        <dbReference type="SAM" id="MobiDB-lite"/>
    </source>
</evidence>
<name>A0AAD4R1S1_9BILA</name>
<reference evidence="2" key="1">
    <citation type="submission" date="2022-01" db="EMBL/GenBank/DDBJ databases">
        <title>Genome Sequence Resource for Two Populations of Ditylenchus destructor, the Migratory Endoparasitic Phytonematode.</title>
        <authorList>
            <person name="Zhang H."/>
            <person name="Lin R."/>
            <person name="Xie B."/>
        </authorList>
    </citation>
    <scope>NUCLEOTIDE SEQUENCE</scope>
    <source>
        <strain evidence="2">BazhouSP</strain>
    </source>
</reference>
<dbReference type="AlphaFoldDB" id="A0AAD4R1S1"/>
<comment type="caution">
    <text evidence="2">The sequence shown here is derived from an EMBL/GenBank/DDBJ whole genome shotgun (WGS) entry which is preliminary data.</text>
</comment>
<feature type="compositionally biased region" description="Polar residues" evidence="1">
    <location>
        <begin position="108"/>
        <end position="128"/>
    </location>
</feature>